<dbReference type="Gene3D" id="3.40.225.10">
    <property type="entry name" value="Class II aldolase/adducin N-terminal domain"/>
    <property type="match status" value="1"/>
</dbReference>
<dbReference type="Proteomes" id="UP000824164">
    <property type="component" value="Unassembled WGS sequence"/>
</dbReference>
<feature type="domain" description="Class II aldolase/adducin N-terminal" evidence="3">
    <location>
        <begin position="8"/>
        <end position="185"/>
    </location>
</feature>
<comment type="caution">
    <text evidence="4">The sequence shown here is derived from an EMBL/GenBank/DDBJ whole genome shotgun (WGS) entry which is preliminary data.</text>
</comment>
<dbReference type="GO" id="GO:0019323">
    <property type="term" value="P:pentose catabolic process"/>
    <property type="evidence" value="ECO:0007669"/>
    <property type="project" value="TreeGrafter"/>
</dbReference>
<reference evidence="4" key="2">
    <citation type="journal article" date="2021" name="PeerJ">
        <title>Extensive microbial diversity within the chicken gut microbiome revealed by metagenomics and culture.</title>
        <authorList>
            <person name="Gilroy R."/>
            <person name="Ravi A."/>
            <person name="Getino M."/>
            <person name="Pursley I."/>
            <person name="Horton D.L."/>
            <person name="Alikhan N.F."/>
            <person name="Baker D."/>
            <person name="Gharbi K."/>
            <person name="Hall N."/>
            <person name="Watson M."/>
            <person name="Adriaenssens E.M."/>
            <person name="Foster-Nyarko E."/>
            <person name="Jarju S."/>
            <person name="Secka A."/>
            <person name="Antonio M."/>
            <person name="Oren A."/>
            <person name="Chaudhuri R.R."/>
            <person name="La Ragione R."/>
            <person name="Hildebrand F."/>
            <person name="Pallen M.J."/>
        </authorList>
    </citation>
    <scope>NUCLEOTIDE SEQUENCE</scope>
    <source>
        <strain evidence="4">CHK187-14744</strain>
    </source>
</reference>
<proteinExistence type="predicted"/>
<evidence type="ECO:0000313" key="5">
    <source>
        <dbReference type="Proteomes" id="UP000824164"/>
    </source>
</evidence>
<evidence type="ECO:0000256" key="2">
    <source>
        <dbReference type="ARBA" id="ARBA00023239"/>
    </source>
</evidence>
<dbReference type="SUPFAM" id="SSF53639">
    <property type="entry name" value="AraD/HMP-PK domain-like"/>
    <property type="match status" value="1"/>
</dbReference>
<evidence type="ECO:0000313" key="4">
    <source>
        <dbReference type="EMBL" id="HIU01787.1"/>
    </source>
</evidence>
<evidence type="ECO:0000259" key="3">
    <source>
        <dbReference type="SMART" id="SM01007"/>
    </source>
</evidence>
<dbReference type="SMART" id="SM01007">
    <property type="entry name" value="Aldolase_II"/>
    <property type="match status" value="1"/>
</dbReference>
<gene>
    <name evidence="4" type="ORF">IAB63_00860</name>
</gene>
<dbReference type="AlphaFoldDB" id="A0A9D1KVX5"/>
<dbReference type="GO" id="GO:0016832">
    <property type="term" value="F:aldehyde-lyase activity"/>
    <property type="evidence" value="ECO:0007669"/>
    <property type="project" value="TreeGrafter"/>
</dbReference>
<sequence length="222" mass="25069">MGKEELKQEIITTVKREYKNQMVNMFEGNVSAKWGESIFITPSQVSKEIITADMLIEMDLQGNIIHQPDGFRPSSETKMHLEVYRLRPDVKAVVHNHSLYATAYAVNNMPLESDALTEMNITFGSVPVVPYGTPGTDRIYEKFPEYIMNRYAVLLANHGVLTFGRTLELAYSYAEAVEKIAQTLYVAGRLGPAANIPAEEAEALRQYGASKREAQIRRYTQE</sequence>
<dbReference type="GO" id="GO:0046872">
    <property type="term" value="F:metal ion binding"/>
    <property type="evidence" value="ECO:0007669"/>
    <property type="project" value="UniProtKB-KW"/>
</dbReference>
<protein>
    <submittedName>
        <fullName evidence="4">Class II aldolase/adducin family protein</fullName>
    </submittedName>
</protein>
<organism evidence="4 5">
    <name type="scientific">Candidatus Onthocola gallistercoris</name>
    <dbReference type="NCBI Taxonomy" id="2840876"/>
    <lineage>
        <taxon>Bacteria</taxon>
        <taxon>Bacillati</taxon>
        <taxon>Bacillota</taxon>
        <taxon>Bacilli</taxon>
        <taxon>Candidatus Onthocola</taxon>
    </lineage>
</organism>
<keyword evidence="1" id="KW-0479">Metal-binding</keyword>
<dbReference type="EMBL" id="DVLT01000004">
    <property type="protein sequence ID" value="HIU01787.1"/>
    <property type="molecule type" value="Genomic_DNA"/>
</dbReference>
<name>A0A9D1KVX5_9FIRM</name>
<dbReference type="InterPro" id="IPR050197">
    <property type="entry name" value="Aldolase_class_II_sugar_metab"/>
</dbReference>
<dbReference type="InterPro" id="IPR001303">
    <property type="entry name" value="Aldolase_II/adducin_N"/>
</dbReference>
<dbReference type="PANTHER" id="PTHR22789:SF0">
    <property type="entry name" value="3-OXO-TETRONATE 4-PHOSPHATE DECARBOXYLASE-RELATED"/>
    <property type="match status" value="1"/>
</dbReference>
<reference evidence="4" key="1">
    <citation type="submission" date="2020-10" db="EMBL/GenBank/DDBJ databases">
        <authorList>
            <person name="Gilroy R."/>
        </authorList>
    </citation>
    <scope>NUCLEOTIDE SEQUENCE</scope>
    <source>
        <strain evidence="4">CHK187-14744</strain>
    </source>
</reference>
<dbReference type="PANTHER" id="PTHR22789">
    <property type="entry name" value="FUCULOSE PHOSPHATE ALDOLASE"/>
    <property type="match status" value="1"/>
</dbReference>
<dbReference type="GO" id="GO:0005829">
    <property type="term" value="C:cytosol"/>
    <property type="evidence" value="ECO:0007669"/>
    <property type="project" value="TreeGrafter"/>
</dbReference>
<keyword evidence="2" id="KW-0456">Lyase</keyword>
<evidence type="ECO:0000256" key="1">
    <source>
        <dbReference type="ARBA" id="ARBA00022723"/>
    </source>
</evidence>
<accession>A0A9D1KVX5</accession>
<dbReference type="Pfam" id="PF00596">
    <property type="entry name" value="Aldolase_II"/>
    <property type="match status" value="1"/>
</dbReference>
<dbReference type="InterPro" id="IPR036409">
    <property type="entry name" value="Aldolase_II/adducin_N_sf"/>
</dbReference>